<dbReference type="Proteomes" id="UP000625711">
    <property type="component" value="Unassembled WGS sequence"/>
</dbReference>
<evidence type="ECO:0000256" key="1">
    <source>
        <dbReference type="SAM" id="MobiDB-lite"/>
    </source>
</evidence>
<organism evidence="2 3">
    <name type="scientific">Rhynchophorus ferrugineus</name>
    <name type="common">Red palm weevil</name>
    <name type="synonym">Curculio ferrugineus</name>
    <dbReference type="NCBI Taxonomy" id="354439"/>
    <lineage>
        <taxon>Eukaryota</taxon>
        <taxon>Metazoa</taxon>
        <taxon>Ecdysozoa</taxon>
        <taxon>Arthropoda</taxon>
        <taxon>Hexapoda</taxon>
        <taxon>Insecta</taxon>
        <taxon>Pterygota</taxon>
        <taxon>Neoptera</taxon>
        <taxon>Endopterygota</taxon>
        <taxon>Coleoptera</taxon>
        <taxon>Polyphaga</taxon>
        <taxon>Cucujiformia</taxon>
        <taxon>Curculionidae</taxon>
        <taxon>Dryophthorinae</taxon>
        <taxon>Rhynchophorus</taxon>
    </lineage>
</organism>
<dbReference type="EMBL" id="JAACXV010000061">
    <property type="protein sequence ID" value="KAF7285153.1"/>
    <property type="molecule type" value="Genomic_DNA"/>
</dbReference>
<sequence>MTARAISVSLSLSTTIETGLGPSTSYVNHLTCNLIPAKDQLTQPLTLFAVKYLPPKRPSRRDGSRPPINDRPSDLIRPVRQLEPNSLIRIYADRGRYRLTAEMALRRH</sequence>
<protein>
    <submittedName>
        <fullName evidence="2">Uncharacterized protein</fullName>
    </submittedName>
</protein>
<evidence type="ECO:0000313" key="2">
    <source>
        <dbReference type="EMBL" id="KAF7285153.1"/>
    </source>
</evidence>
<name>A0A834IU52_RHYFE</name>
<evidence type="ECO:0000313" key="3">
    <source>
        <dbReference type="Proteomes" id="UP000625711"/>
    </source>
</evidence>
<accession>A0A834IU52</accession>
<reference evidence="2" key="1">
    <citation type="submission" date="2020-08" db="EMBL/GenBank/DDBJ databases">
        <title>Genome sequencing and assembly of the red palm weevil Rhynchophorus ferrugineus.</title>
        <authorList>
            <person name="Dias G.B."/>
            <person name="Bergman C.M."/>
            <person name="Manee M."/>
        </authorList>
    </citation>
    <scope>NUCLEOTIDE SEQUENCE</scope>
    <source>
        <strain evidence="2">AA-2017</strain>
        <tissue evidence="2">Whole larva</tissue>
    </source>
</reference>
<feature type="region of interest" description="Disordered" evidence="1">
    <location>
        <begin position="53"/>
        <end position="76"/>
    </location>
</feature>
<keyword evidence="3" id="KW-1185">Reference proteome</keyword>
<dbReference type="AlphaFoldDB" id="A0A834IU52"/>
<comment type="caution">
    <text evidence="2">The sequence shown here is derived from an EMBL/GenBank/DDBJ whole genome shotgun (WGS) entry which is preliminary data.</text>
</comment>
<gene>
    <name evidence="2" type="ORF">GWI33_012004</name>
</gene>
<proteinExistence type="predicted"/>